<protein>
    <submittedName>
        <fullName evidence="1">Uncharacterized protein</fullName>
    </submittedName>
</protein>
<organism evidence="1">
    <name type="scientific">Rhizophora mucronata</name>
    <name type="common">Asiatic mangrove</name>
    <dbReference type="NCBI Taxonomy" id="61149"/>
    <lineage>
        <taxon>Eukaryota</taxon>
        <taxon>Viridiplantae</taxon>
        <taxon>Streptophyta</taxon>
        <taxon>Embryophyta</taxon>
        <taxon>Tracheophyta</taxon>
        <taxon>Spermatophyta</taxon>
        <taxon>Magnoliopsida</taxon>
        <taxon>eudicotyledons</taxon>
        <taxon>Gunneridae</taxon>
        <taxon>Pentapetalae</taxon>
        <taxon>rosids</taxon>
        <taxon>fabids</taxon>
        <taxon>Malpighiales</taxon>
        <taxon>Rhizophoraceae</taxon>
        <taxon>Rhizophora</taxon>
    </lineage>
</organism>
<reference evidence="1" key="1">
    <citation type="submission" date="2018-02" db="EMBL/GenBank/DDBJ databases">
        <title>Rhizophora mucronata_Transcriptome.</title>
        <authorList>
            <person name="Meera S.P."/>
            <person name="Sreeshan A."/>
            <person name="Augustine A."/>
        </authorList>
    </citation>
    <scope>NUCLEOTIDE SEQUENCE</scope>
    <source>
        <tissue evidence="1">Leaf</tissue>
    </source>
</reference>
<dbReference type="AlphaFoldDB" id="A0A2P2NJK8"/>
<name>A0A2P2NJK8_RHIMU</name>
<accession>A0A2P2NJK8</accession>
<sequence length="30" mass="3645">MLLELYFIANEYNIPNRMIQICLSCLELHF</sequence>
<proteinExistence type="predicted"/>
<evidence type="ECO:0000313" key="1">
    <source>
        <dbReference type="EMBL" id="MBX42647.1"/>
    </source>
</evidence>
<dbReference type="EMBL" id="GGEC01062163">
    <property type="protein sequence ID" value="MBX42647.1"/>
    <property type="molecule type" value="Transcribed_RNA"/>
</dbReference>